<protein>
    <submittedName>
        <fullName evidence="1">Uncharacterized protein</fullName>
    </submittedName>
</protein>
<dbReference type="Gene3D" id="3.40.91.30">
    <property type="match status" value="1"/>
</dbReference>
<dbReference type="STRING" id="1288826.MSNKSG1_00768"/>
<sequence>MLHDLDIENLTEKQMRSVLNKMKEHAIVRDSAKALASASASAQREILRPYDQVDIPQADTKTKCSYARDLKRAQDLTDYNEYLSLYRNPYLTRYFPPISRIGKIDGHRVDSALEVRVMTGESPLAKLKLYTQRHEVRYTKQCRYVSDGLLPGTRIAVEIKGFLRDSEEARKYKEVCEQNDLAILFIFSSRNLECSFATPRKDGSRYTHEEWAERQIKQGLNIAYTFEGEMPDFFRSAKFKNFYRRIQ</sequence>
<comment type="caution">
    <text evidence="1">The sequence shown here is derived from an EMBL/GenBank/DDBJ whole genome shotgun (WGS) entry which is preliminary data.</text>
</comment>
<accession>M7CXY3</accession>
<organism evidence="1 2">
    <name type="scientific">Marinobacter santoriniensis NKSG1</name>
    <dbReference type="NCBI Taxonomy" id="1288826"/>
    <lineage>
        <taxon>Bacteria</taxon>
        <taxon>Pseudomonadati</taxon>
        <taxon>Pseudomonadota</taxon>
        <taxon>Gammaproteobacteria</taxon>
        <taxon>Pseudomonadales</taxon>
        <taxon>Marinobacteraceae</taxon>
        <taxon>Marinobacter</taxon>
    </lineage>
</organism>
<evidence type="ECO:0000313" key="1">
    <source>
        <dbReference type="EMBL" id="EMP57110.1"/>
    </source>
</evidence>
<dbReference type="Proteomes" id="UP000011960">
    <property type="component" value="Unassembled WGS sequence"/>
</dbReference>
<dbReference type="EMBL" id="APAT01000005">
    <property type="protein sequence ID" value="EMP57110.1"/>
    <property type="molecule type" value="Genomic_DNA"/>
</dbReference>
<name>M7CXY3_9GAMM</name>
<dbReference type="OrthoDB" id="1634609at2"/>
<dbReference type="AlphaFoldDB" id="M7CXY3"/>
<proteinExistence type="predicted"/>
<evidence type="ECO:0000313" key="2">
    <source>
        <dbReference type="Proteomes" id="UP000011960"/>
    </source>
</evidence>
<gene>
    <name evidence="1" type="ORF">MSNKSG1_00768</name>
</gene>
<dbReference type="RefSeq" id="WP_008937319.1">
    <property type="nucleotide sequence ID" value="NZ_APAT01000005.1"/>
</dbReference>
<reference evidence="1 2" key="1">
    <citation type="journal article" date="2013" name="Genome Announc.">
        <title>Genome Sequence of Hydrothermal Arsenic-Respiring Bacterium Marinobacter santoriniensis NKSG1T.</title>
        <authorList>
            <person name="Handley K.M."/>
            <person name="Upton M."/>
            <person name="Beatson S.A."/>
            <person name="Hery M."/>
            <person name="Lloyd J.R."/>
        </authorList>
    </citation>
    <scope>NUCLEOTIDE SEQUENCE [LARGE SCALE GENOMIC DNA]</scope>
    <source>
        <strain evidence="1 2">NKSG1</strain>
    </source>
</reference>
<keyword evidence="2" id="KW-1185">Reference proteome</keyword>